<dbReference type="RefSeq" id="WP_103458465.1">
    <property type="nucleotide sequence ID" value="NZ_MKZP01000002.1"/>
</dbReference>
<dbReference type="Pfam" id="PF06124">
    <property type="entry name" value="DUF960"/>
    <property type="match status" value="1"/>
</dbReference>
<dbReference type="Proteomes" id="UP000236165">
    <property type="component" value="Unassembled WGS sequence"/>
</dbReference>
<dbReference type="Gene3D" id="3.10.450.150">
    <property type="entry name" value="enterococcus faecalis protein"/>
    <property type="match status" value="1"/>
</dbReference>
<evidence type="ECO:0000313" key="1">
    <source>
        <dbReference type="EMBL" id="PJN70226.1"/>
    </source>
</evidence>
<evidence type="ECO:0000313" key="2">
    <source>
        <dbReference type="Proteomes" id="UP000236165"/>
    </source>
</evidence>
<name>A0AAP8GW10_BACMY</name>
<dbReference type="InterPro" id="IPR009303">
    <property type="entry name" value="DUF960"/>
</dbReference>
<comment type="caution">
    <text evidence="1">The sequence shown here is derived from an EMBL/GenBank/DDBJ whole genome shotgun (WGS) entry which is preliminary data.</text>
</comment>
<protein>
    <recommendedName>
        <fullName evidence="3">DUF960 domain-containing protein</fullName>
    </recommendedName>
</protein>
<evidence type="ECO:0008006" key="3">
    <source>
        <dbReference type="Google" id="ProtNLM"/>
    </source>
</evidence>
<reference evidence="1 2" key="1">
    <citation type="submission" date="2016-10" db="EMBL/GenBank/DDBJ databases">
        <title>Genome Sequence of Bacillus weihenstephanensis GM6LP.</title>
        <authorList>
            <person name="Poehlein A."/>
            <person name="Wemheuer F."/>
            <person name="Hollensteiner J."/>
            <person name="Wemheuer B."/>
        </authorList>
    </citation>
    <scope>NUCLEOTIDE SEQUENCE [LARGE SCALE GENOMIC DNA]</scope>
    <source>
        <strain evidence="1 2">GM6LP</strain>
    </source>
</reference>
<accession>A0AAP8GW10</accession>
<organism evidence="1 2">
    <name type="scientific">Bacillus mycoides</name>
    <dbReference type="NCBI Taxonomy" id="1405"/>
    <lineage>
        <taxon>Bacteria</taxon>
        <taxon>Bacillati</taxon>
        <taxon>Bacillota</taxon>
        <taxon>Bacilli</taxon>
        <taxon>Bacillales</taxon>
        <taxon>Bacillaceae</taxon>
        <taxon>Bacillus</taxon>
        <taxon>Bacillus cereus group</taxon>
    </lineage>
</organism>
<sequence length="105" mass="12323">MFDVNQSRFATKAVQNIIPLELQQFLWLIIDCRKAAGDRLDYLQVFELRSDHEHQHQHQLVCNTQESPPLQLEYKFKLNSKGVINCNVWLVDNGEYATMLLPSDY</sequence>
<dbReference type="EMBL" id="MKZQ01000035">
    <property type="protein sequence ID" value="PJN70226.1"/>
    <property type="molecule type" value="Genomic_DNA"/>
</dbReference>
<proteinExistence type="predicted"/>
<dbReference type="AlphaFoldDB" id="A0AAP8GW10"/>
<gene>
    <name evidence="1" type="ORF">BACWE_32670</name>
</gene>